<proteinExistence type="predicted"/>
<protein>
    <submittedName>
        <fullName evidence="1">Uncharacterized protein</fullName>
    </submittedName>
</protein>
<evidence type="ECO:0000313" key="1">
    <source>
        <dbReference type="EMBL" id="MFC7389273.1"/>
    </source>
</evidence>
<gene>
    <name evidence="1" type="ORF">ACFQO8_03890</name>
</gene>
<name>A0ABW2PNY8_9BACL</name>
<reference evidence="2" key="1">
    <citation type="journal article" date="2019" name="Int. J. Syst. Evol. Microbiol.">
        <title>The Global Catalogue of Microorganisms (GCM) 10K type strain sequencing project: providing services to taxonomists for standard genome sequencing and annotation.</title>
        <authorList>
            <consortium name="The Broad Institute Genomics Platform"/>
            <consortium name="The Broad Institute Genome Sequencing Center for Infectious Disease"/>
            <person name="Wu L."/>
            <person name="Ma J."/>
        </authorList>
    </citation>
    <scope>NUCLEOTIDE SEQUENCE [LARGE SCALE GENOMIC DNA]</scope>
    <source>
        <strain evidence="2">CCUG 55590</strain>
    </source>
</reference>
<organism evidence="1 2">
    <name type="scientific">Exiguobacterium aestuarii</name>
    <dbReference type="NCBI Taxonomy" id="273527"/>
    <lineage>
        <taxon>Bacteria</taxon>
        <taxon>Bacillati</taxon>
        <taxon>Bacillota</taxon>
        <taxon>Bacilli</taxon>
        <taxon>Bacillales</taxon>
        <taxon>Bacillales Family XII. Incertae Sedis</taxon>
        <taxon>Exiguobacterium</taxon>
    </lineage>
</organism>
<sequence length="85" mass="10384">MAATKRPFLLYEDTYELIFSRLVMANLDPLITFRVIEVHPLKMRYLCEVKSRDETWWQWVYLHRGHSRKMYVKPTVKRKKDPTLV</sequence>
<dbReference type="RefSeq" id="WP_214787118.1">
    <property type="nucleotide sequence ID" value="NZ_JBHSGY010000001.1"/>
</dbReference>
<keyword evidence="2" id="KW-1185">Reference proteome</keyword>
<accession>A0ABW2PNY8</accession>
<comment type="caution">
    <text evidence="1">The sequence shown here is derived from an EMBL/GenBank/DDBJ whole genome shotgun (WGS) entry which is preliminary data.</text>
</comment>
<evidence type="ECO:0000313" key="2">
    <source>
        <dbReference type="Proteomes" id="UP001596439"/>
    </source>
</evidence>
<dbReference type="Proteomes" id="UP001596439">
    <property type="component" value="Unassembled WGS sequence"/>
</dbReference>
<dbReference type="EMBL" id="JBHTCE010000001">
    <property type="protein sequence ID" value="MFC7389273.1"/>
    <property type="molecule type" value="Genomic_DNA"/>
</dbReference>